<protein>
    <submittedName>
        <fullName evidence="1">Uncharacterized protein</fullName>
    </submittedName>
</protein>
<dbReference type="AlphaFoldDB" id="A0A075HZY9"/>
<dbReference type="EMBL" id="KF901185">
    <property type="protein sequence ID" value="AIF21214.1"/>
    <property type="molecule type" value="Genomic_DNA"/>
</dbReference>
<sequence length="150" mass="16263">MGYACPRDGSALVSPEDSDRSTFSRLGVHHCDACSGMLLSADAALSTISQDRLHQMHESFEQDGGAEVDIDCPLCDSHMRVRKIVFTRLDGTEMDPIELDGCPTCASFWFDVGELQRVSPPENGGSNGGTEAKTLAIALEFLFHLPFAIL</sequence>
<evidence type="ECO:0000313" key="1">
    <source>
        <dbReference type="EMBL" id="AIF21214.1"/>
    </source>
</evidence>
<name>A0A075HZY9_9EURY</name>
<organism evidence="1">
    <name type="scientific">uncultured marine group II/III euryarchaeote KM3_98_F04</name>
    <dbReference type="NCBI Taxonomy" id="1456548"/>
    <lineage>
        <taxon>Archaea</taxon>
        <taxon>Methanobacteriati</taxon>
        <taxon>Methanobacteriota</taxon>
        <taxon>environmental samples</taxon>
    </lineage>
</organism>
<reference evidence="1" key="1">
    <citation type="journal article" date="2014" name="Genome Biol. Evol.">
        <title>Pangenome evidence for extensive interdomain horizontal transfer affecting lineage core and shell genes in uncultured planktonic thaumarchaeota and euryarchaeota.</title>
        <authorList>
            <person name="Deschamps P."/>
            <person name="Zivanovic Y."/>
            <person name="Moreira D."/>
            <person name="Rodriguez-Valera F."/>
            <person name="Lopez-Garcia P."/>
        </authorList>
    </citation>
    <scope>NUCLEOTIDE SEQUENCE</scope>
</reference>
<accession>A0A075HZY9</accession>
<proteinExistence type="predicted"/>